<dbReference type="Pfam" id="PF09742">
    <property type="entry name" value="Dymeclin"/>
    <property type="match status" value="1"/>
</dbReference>
<comment type="caution">
    <text evidence="6">The sequence shown here is derived from an EMBL/GenBank/DDBJ whole genome shotgun (WGS) entry which is preliminary data.</text>
</comment>
<dbReference type="GO" id="GO:0005794">
    <property type="term" value="C:Golgi apparatus"/>
    <property type="evidence" value="ECO:0007669"/>
    <property type="project" value="TreeGrafter"/>
</dbReference>
<dbReference type="Pfam" id="PF03372">
    <property type="entry name" value="Exo_endo_phos"/>
    <property type="match status" value="1"/>
</dbReference>
<evidence type="ECO:0000313" key="7">
    <source>
        <dbReference type="Proteomes" id="UP001160483"/>
    </source>
</evidence>
<dbReference type="InterPro" id="IPR036691">
    <property type="entry name" value="Endo/exonu/phosph_ase_sf"/>
</dbReference>
<name>A0AAU9KKL6_9STRA</name>
<reference evidence="6" key="1">
    <citation type="submission" date="2021-11" db="EMBL/GenBank/DDBJ databases">
        <authorList>
            <person name="Islam A."/>
            <person name="Islam S."/>
            <person name="Flora M.S."/>
            <person name="Rahman M."/>
            <person name="Ziaur R.M."/>
            <person name="Epstein J.H."/>
            <person name="Hassan M."/>
            <person name="Klassen M."/>
            <person name="Woodard K."/>
            <person name="Webb A."/>
            <person name="Webby R.J."/>
            <person name="El Zowalaty M.E."/>
        </authorList>
    </citation>
    <scope>NUCLEOTIDE SEQUENCE</scope>
    <source>
        <strain evidence="6">Pbs3</strain>
    </source>
</reference>
<proteinExistence type="inferred from homology"/>
<comment type="similarity">
    <text evidence="1">Belongs to the dymeclin family.</text>
</comment>
<keyword evidence="4" id="KW-0449">Lipoprotein</keyword>
<evidence type="ECO:0000256" key="1">
    <source>
        <dbReference type="ARBA" id="ARBA00010603"/>
    </source>
</evidence>
<dbReference type="AlphaFoldDB" id="A0AAU9KKL6"/>
<evidence type="ECO:0000313" key="6">
    <source>
        <dbReference type="EMBL" id="CAH0474846.1"/>
    </source>
</evidence>
<dbReference type="EMBL" id="CAKKTJ010000114">
    <property type="protein sequence ID" value="CAH0474846.1"/>
    <property type="molecule type" value="Genomic_DNA"/>
</dbReference>
<feature type="domain" description="Endonuclease/exonuclease/phosphatase" evidence="5">
    <location>
        <begin position="25"/>
        <end position="275"/>
    </location>
</feature>
<dbReference type="GO" id="GO:0003824">
    <property type="term" value="F:catalytic activity"/>
    <property type="evidence" value="ECO:0007669"/>
    <property type="project" value="InterPro"/>
</dbReference>
<evidence type="ECO:0000259" key="5">
    <source>
        <dbReference type="Pfam" id="PF03372"/>
    </source>
</evidence>
<organism evidence="6 7">
    <name type="scientific">Peronospora belbahrii</name>
    <dbReference type="NCBI Taxonomy" id="622444"/>
    <lineage>
        <taxon>Eukaryota</taxon>
        <taxon>Sar</taxon>
        <taxon>Stramenopiles</taxon>
        <taxon>Oomycota</taxon>
        <taxon>Peronosporomycetes</taxon>
        <taxon>Peronosporales</taxon>
        <taxon>Peronosporaceae</taxon>
        <taxon>Peronospora</taxon>
    </lineage>
</organism>
<sequence length="1095" mass="124060">MKTQRLRVLPLDGDATEIVQKLLVMTYNVLAQCYIRSSFFPYCKSSELKWKKRSTKLEVVFALSLPVSPDVICLQEVDNYNEFWAGMMKKLGYEGIFIKKTGAKLDGVAVFWRAEKLKVKKFQQVSLDLPSGDESDIDNELRLRTSTRGSVGLIVHFEHLETQVEFVVATTHLFWDPMQEDVKLLQTRRMLQAMETFTWTMDTVLPLIFSGDFNSLPDSKVYNFITKNHNYHSAYSHYETNGEPMFTNVSGDAISDDGTHVPRFVGTLDYIFYRSSRIQPAALMEIMSFEDASKNVALPIAQIFASGQEQAAFQKIIDKIPIPYDNIVYDTVLSSITSLPQLSQTQVELLTREHGDTLVQNNLQSRNFCVLVRYVIYELSFCCRVAKMMENSLDAFDPEAASLKVGDGTLQVVKTHVHRAVNALFLARQFTMRFIERMDEYSLLSHFQYHALTESNGTSTTLKRGFMQYSFSIQMEAETASSNDVCAPEDFSDDLAFPLLDALLTVLIELPPNETTYDLHMEIVNLLLVLLSPVVYSCDYTKQASDLHLHNPFLRMLMMSASPCGKKSYWASGVIRRLLQNSIDQLQATGSSSMTNTAVIALEKAREMSLVAMSVLSNQKHEQEQFPHFTLESVGSTAASIFRYPLSFIRSMTSREDTPSPLADRSVLLLLVLLQSCRDNDSMVTSNPFRGALCRIIDGAGIIESSQAEMKDLRPRLMQHHGTSQSSGAQKLKLLISNVFKVIGSHAPYEASHLMLYTLLYTNPMVWDRAVSSADMERLLLPLLEILHHARSVEPSRLYMLVVVLLTFTQNPTFVHNTHTQLIVPKVPWYQEHYMVDVSLGSLMMIIFTRLIIRNITHFQDNFIHLNAFAALSNLARSAESLHMYAAQGIVGVIDMLAKNEAKLVVRMKGLKATDEDEYNALAQKRSAYVEFIRLLLDVVSSCLKPMLLPRNPQLIYSLLHRADTFATLQQYSEFAAHVHNSPVWITLAQFETVVKAKTSPDDILNADMILKIIRSECTSLLAASSTRSRARGSTKSRTSVDGDDTSYRYEEESNPEQFFVPYIWKHIQEQTPDFCWKVNKITLFVPSDISTSKL</sequence>
<dbReference type="Proteomes" id="UP001160483">
    <property type="component" value="Unassembled WGS sequence"/>
</dbReference>
<protein>
    <recommendedName>
        <fullName evidence="2">Dymeclin</fullName>
    </recommendedName>
</protein>
<dbReference type="PANTHER" id="PTHR12895:SF9">
    <property type="entry name" value="DYMECLIN"/>
    <property type="match status" value="1"/>
</dbReference>
<dbReference type="PANTHER" id="PTHR12895">
    <property type="entry name" value="DYMECLIN"/>
    <property type="match status" value="1"/>
</dbReference>
<evidence type="ECO:0000256" key="3">
    <source>
        <dbReference type="ARBA" id="ARBA00022707"/>
    </source>
</evidence>
<dbReference type="SUPFAM" id="SSF56219">
    <property type="entry name" value="DNase I-like"/>
    <property type="match status" value="1"/>
</dbReference>
<dbReference type="InterPro" id="IPR005135">
    <property type="entry name" value="Endo/exonuclease/phosphatase"/>
</dbReference>
<accession>A0AAU9KKL6</accession>
<dbReference type="GO" id="GO:0007030">
    <property type="term" value="P:Golgi organization"/>
    <property type="evidence" value="ECO:0007669"/>
    <property type="project" value="TreeGrafter"/>
</dbReference>
<keyword evidence="3" id="KW-0519">Myristate</keyword>
<dbReference type="InterPro" id="IPR019142">
    <property type="entry name" value="Dymeclin"/>
</dbReference>
<gene>
    <name evidence="6" type="ORF">PBS003_LOCUS1687</name>
</gene>
<evidence type="ECO:0000256" key="2">
    <source>
        <dbReference type="ARBA" id="ARBA00015736"/>
    </source>
</evidence>
<evidence type="ECO:0000256" key="4">
    <source>
        <dbReference type="ARBA" id="ARBA00023288"/>
    </source>
</evidence>
<dbReference type="Gene3D" id="3.60.10.10">
    <property type="entry name" value="Endonuclease/exonuclease/phosphatase"/>
    <property type="match status" value="1"/>
</dbReference>